<protein>
    <submittedName>
        <fullName evidence="2">4-hydroxy 2-oxovalerate aldolase</fullName>
    </submittedName>
</protein>
<accession>A0A1G5RZB6</accession>
<dbReference type="SUPFAM" id="SSF51569">
    <property type="entry name" value="Aldolase"/>
    <property type="match status" value="1"/>
</dbReference>
<name>A0A1G5RZB6_PSEXY</name>
<dbReference type="CDD" id="cd07944">
    <property type="entry name" value="DRE_TIM_HOA_like"/>
    <property type="match status" value="1"/>
</dbReference>
<reference evidence="2 3" key="1">
    <citation type="submission" date="2016-10" db="EMBL/GenBank/DDBJ databases">
        <authorList>
            <person name="de Groot N.N."/>
        </authorList>
    </citation>
    <scope>NUCLEOTIDE SEQUENCE [LARGE SCALE GENOMIC DNA]</scope>
    <source>
        <strain evidence="2 3">DSM 10317</strain>
    </source>
</reference>
<evidence type="ECO:0000313" key="2">
    <source>
        <dbReference type="EMBL" id="SCZ78659.1"/>
    </source>
</evidence>
<proteinExistence type="predicted"/>
<dbReference type="EMBL" id="FMWK01000006">
    <property type="protein sequence ID" value="SCZ78659.1"/>
    <property type="molecule type" value="Genomic_DNA"/>
</dbReference>
<dbReference type="GO" id="GO:0003824">
    <property type="term" value="F:catalytic activity"/>
    <property type="evidence" value="ECO:0007669"/>
    <property type="project" value="InterPro"/>
</dbReference>
<dbReference type="Pfam" id="PF00682">
    <property type="entry name" value="HMGL-like"/>
    <property type="match status" value="1"/>
</dbReference>
<sequence>MGSVRLLDCTLRDGGHINQGAFGKNVIKATIENLVKAKIDIIEAGFLWDSETGDDVARYHTISELKKYLPKDMGSSKISLMADNVDLSHLEPNDGTVEFIRLSFRKTEFDWAEKQLAILKEKGYKVYINPIHGSSFTDQEYLEIIDRVNRMEPYGFSIVDTFGAMRQSDLGRIYYLIEHNLDKNIVLGVHLHENLGLAYSLAQYILNIVSPVRDVTIDGSLFGMGKVPGNLCIEQFMDYMNHEYDTSYAIEPVYDAIDEFIMPIYEKTKWGYSIPYALSAQCSVHRTYAEYLTDKERLRTKDISRLLKEIEPEKSEIFDEAYIEGIYQKYMDSNFDDETDLKAVVAEINKFDKIVVIAPGSSLKTLTLSDELKKDACLISVNFMYDGADMNYHFFSNAKRYHYDEDVDMSKMIITSNLMEDVENPGYVVSRNELVYHDDIFCDDSTLMLLNLLRLCENKKIYIAGFDGFKRNEDNFYETSLERKVRPDDYDQELRTEIIKNSYSKLNVEFLTPSVYAKSFKRK</sequence>
<evidence type="ECO:0000313" key="3">
    <source>
        <dbReference type="Proteomes" id="UP000199428"/>
    </source>
</evidence>
<gene>
    <name evidence="2" type="ORF">SAMN02910350_01383</name>
</gene>
<dbReference type="InterPro" id="IPR000891">
    <property type="entry name" value="PYR_CT"/>
</dbReference>
<organism evidence="2 3">
    <name type="scientific">Pseudobutyrivibrio xylanivorans</name>
    <dbReference type="NCBI Taxonomy" id="185007"/>
    <lineage>
        <taxon>Bacteria</taxon>
        <taxon>Bacillati</taxon>
        <taxon>Bacillota</taxon>
        <taxon>Clostridia</taxon>
        <taxon>Lachnospirales</taxon>
        <taxon>Lachnospiraceae</taxon>
        <taxon>Pseudobutyrivibrio</taxon>
    </lineage>
</organism>
<dbReference type="InterPro" id="IPR013785">
    <property type="entry name" value="Aldolase_TIM"/>
</dbReference>
<evidence type="ECO:0000259" key="1">
    <source>
        <dbReference type="Pfam" id="PF00682"/>
    </source>
</evidence>
<feature type="domain" description="Pyruvate carboxyltransferase" evidence="1">
    <location>
        <begin position="4"/>
        <end position="243"/>
    </location>
</feature>
<dbReference type="Proteomes" id="UP000199428">
    <property type="component" value="Unassembled WGS sequence"/>
</dbReference>
<dbReference type="AlphaFoldDB" id="A0A1G5RZB6"/>
<dbReference type="Gene3D" id="3.20.20.70">
    <property type="entry name" value="Aldolase class I"/>
    <property type="match status" value="1"/>
</dbReference>
<dbReference type="RefSeq" id="WP_090162309.1">
    <property type="nucleotide sequence ID" value="NZ_FMWK01000006.1"/>
</dbReference>